<dbReference type="VEuPathDB" id="CryptoDB:Cvel_11412"/>
<proteinExistence type="predicted"/>
<gene>
    <name evidence="2" type="ORF">Cvel_11412</name>
</gene>
<dbReference type="InterPro" id="IPR036770">
    <property type="entry name" value="Ankyrin_rpt-contain_sf"/>
</dbReference>
<feature type="compositionally biased region" description="Basic and acidic residues" evidence="1">
    <location>
        <begin position="560"/>
        <end position="573"/>
    </location>
</feature>
<dbReference type="AlphaFoldDB" id="A0A0G4I6H1"/>
<feature type="region of interest" description="Disordered" evidence="1">
    <location>
        <begin position="515"/>
        <end position="573"/>
    </location>
</feature>
<feature type="compositionally biased region" description="Low complexity" evidence="1">
    <location>
        <begin position="520"/>
        <end position="535"/>
    </location>
</feature>
<dbReference type="PANTHER" id="PTHR46586">
    <property type="entry name" value="ANKYRIN REPEAT-CONTAINING PROTEIN"/>
    <property type="match status" value="1"/>
</dbReference>
<sequence>MQAGEMMEKEHGEPGQREPQGVARFTEVFESVLPFTVPTELLPLKCVSRSFRSSCERYSDLRTTSLSSICASRALLEWAQPSELVSSGHISSDRLLFLCAKEGSREALEWLIQQERFELPADGLPVNLASDTAAAALNGLSALRGAAEGGSIEKTQLLLKTLKLEGGDHSSSTLRSASEDYAVTEVVRLAACFGNVDLLRWMSEKAGVDVRGRLGTFEDPPRLPPPEGREFLLSSGAWTEADVASCASRWGDLEILRAVMDSGVLCPDAAVRAARGGRIDVLSWLIQEGERRDGRNEVGGEGATSSSSNSNSSRVNVVSGDSSVSVSKSTSVSKRELRIEIDRRVWEAAAMQTEESLAIETLQYLQKQAEKGIIPPCEDADSLFSVCIAQGHTSIAAEMCNRTGLLSDSALHGACTTAARGGQAKTLTFLKGMGVRATASSWEAALSQMKSEHRRWFHHCSLRSWSQKLAEREKVILILHSMHCPRPLSSFSTLKTLVVALHHSNLQSMLSDWTKSTSAGGMMPRSSLSSGSGLTASGGAGASLPSGVPSGGSRNQPARWLKEVPHSADTLRD</sequence>
<dbReference type="Gene3D" id="1.25.40.20">
    <property type="entry name" value="Ankyrin repeat-containing domain"/>
    <property type="match status" value="1"/>
</dbReference>
<feature type="compositionally biased region" description="Low complexity" evidence="1">
    <location>
        <begin position="542"/>
        <end position="553"/>
    </location>
</feature>
<evidence type="ECO:0000256" key="1">
    <source>
        <dbReference type="SAM" id="MobiDB-lite"/>
    </source>
</evidence>
<evidence type="ECO:0000313" key="2">
    <source>
        <dbReference type="EMBL" id="CEM52639.1"/>
    </source>
</evidence>
<reference evidence="2" key="1">
    <citation type="submission" date="2014-11" db="EMBL/GenBank/DDBJ databases">
        <authorList>
            <person name="Otto D Thomas"/>
            <person name="Naeem Raeece"/>
        </authorList>
    </citation>
    <scope>NUCLEOTIDE SEQUENCE</scope>
</reference>
<dbReference type="InterPro" id="IPR052050">
    <property type="entry name" value="SecEffector_AnkRepeat"/>
</dbReference>
<organism evidence="2">
    <name type="scientific">Chromera velia CCMP2878</name>
    <dbReference type="NCBI Taxonomy" id="1169474"/>
    <lineage>
        <taxon>Eukaryota</taxon>
        <taxon>Sar</taxon>
        <taxon>Alveolata</taxon>
        <taxon>Colpodellida</taxon>
        <taxon>Chromeraceae</taxon>
        <taxon>Chromera</taxon>
    </lineage>
</organism>
<feature type="compositionally biased region" description="Basic and acidic residues" evidence="1">
    <location>
        <begin position="1"/>
        <end position="16"/>
    </location>
</feature>
<feature type="region of interest" description="Disordered" evidence="1">
    <location>
        <begin position="1"/>
        <end position="20"/>
    </location>
</feature>
<dbReference type="SUPFAM" id="SSF140860">
    <property type="entry name" value="Pseudo ankyrin repeat-like"/>
    <property type="match status" value="1"/>
</dbReference>
<accession>A0A0G4I6H1</accession>
<feature type="region of interest" description="Disordered" evidence="1">
    <location>
        <begin position="293"/>
        <end position="321"/>
    </location>
</feature>
<dbReference type="EMBL" id="CDMZ01005321">
    <property type="protein sequence ID" value="CEM52639.1"/>
    <property type="molecule type" value="Genomic_DNA"/>
</dbReference>
<feature type="compositionally biased region" description="Low complexity" evidence="1">
    <location>
        <begin position="305"/>
        <end position="321"/>
    </location>
</feature>
<name>A0A0G4I6H1_9ALVE</name>
<protein>
    <submittedName>
        <fullName evidence="2">Uncharacterized protein</fullName>
    </submittedName>
</protein>
<dbReference type="PANTHER" id="PTHR46586:SF3">
    <property type="entry name" value="ANKYRIN REPEAT-CONTAINING PROTEIN"/>
    <property type="match status" value="1"/>
</dbReference>